<evidence type="ECO:0000313" key="8">
    <source>
        <dbReference type="EMBL" id="TGZ37179.1"/>
    </source>
</evidence>
<evidence type="ECO:0000256" key="5">
    <source>
        <dbReference type="PROSITE-ProRule" id="PRU01371"/>
    </source>
</evidence>
<protein>
    <recommendedName>
        <fullName evidence="7">C2HC/C3H-type domain-containing protein</fullName>
    </recommendedName>
</protein>
<evidence type="ECO:0000256" key="1">
    <source>
        <dbReference type="ARBA" id="ARBA00022723"/>
    </source>
</evidence>
<organism evidence="8 9">
    <name type="scientific">Opisthorchis felineus</name>
    <dbReference type="NCBI Taxonomy" id="147828"/>
    <lineage>
        <taxon>Eukaryota</taxon>
        <taxon>Metazoa</taxon>
        <taxon>Spiralia</taxon>
        <taxon>Lophotrochozoa</taxon>
        <taxon>Platyhelminthes</taxon>
        <taxon>Trematoda</taxon>
        <taxon>Digenea</taxon>
        <taxon>Opisthorchiida</taxon>
        <taxon>Opisthorchiata</taxon>
        <taxon>Opisthorchiidae</taxon>
        <taxon>Opisthorchis</taxon>
    </lineage>
</organism>
<dbReference type="EMBL" id="SJOL01013076">
    <property type="protein sequence ID" value="TGZ37179.1"/>
    <property type="molecule type" value="Genomic_DNA"/>
</dbReference>
<feature type="domain" description="C2HC/C3H-type" evidence="7">
    <location>
        <begin position="5"/>
        <end position="34"/>
    </location>
</feature>
<dbReference type="AlphaFoldDB" id="A0A4S2JQT4"/>
<gene>
    <name evidence="8" type="ORF">CRM22_011360</name>
</gene>
<dbReference type="InterPro" id="IPR049899">
    <property type="entry name" value="Znf_C2HC_C3H"/>
</dbReference>
<dbReference type="Pfam" id="PF13913">
    <property type="entry name" value="zf-C2HC_2"/>
    <property type="match status" value="2"/>
</dbReference>
<keyword evidence="2" id="KW-0677">Repeat</keyword>
<sequence length="819" mass="90673">MELETRVPCGSCSRQFFATSLPKHEAYCRKSRKIIVNKAGGDGTNVVKHTEDYQKISPFLSSMSDLLRLGKERRQRWRARHNEFQAILRHSRGEQMDFQEPAVNAGIVTTSVDQQTCEYCGRSFNEAAFRKHVIRCEEVHNRLWSNGANSPEHADATRRFKARMNYKPTLQRGNRTQVNATDSTEETVYSSAISHPSNYPTPTSSITLNELSMENYSGQTGSMNVDVIKPVVEGLSWNAVEQLSNCNHLLVHNSTVRSQQAKKMKDRPDTSIVNSGLEDSWDSNRLLTVLQDYTLKPTLAQDADSLPHYSSPSQTSSLSTVSLLKFSDNEPIKQDTSKTMASTVSLARCPWSPTVSSFAEGRFQPGEKCLVLANGLLTKENLAKPALSDAESQTAGKRDYSTLFTTHKKAEINISHSDVLKRSFIPTLPPEKLPSGAFPVGCREQDLTDAARKASHSVSHCSKHGNGSRAAAPRHQHYRCSKRHGKLHPVSQAHKRCQSQSEQSSKYSKLTEDRQKHSESTFRVGVEGDCAFQSACCPANQTAELLVAHVVRIPSLKSPSTVSPSVEVVQQVDECAEPLPADRMESPTTFKAGSMTRKAPKETTEPTHTLGLSGDFRPRVEGKKATPAVPLYPVVKSSILKGAGCVSEFSKTVPTPKRELRTQDLSGSNSEVNSRTHNSVLQTYLPGIPTALVLTKAMLHRPQQHGKTISDLPKKSLLYSPNALVNEIEGDIEEMKDSPETEVTKHNYAIVMSYCHECGARYVAETAKFCSHCGVVRPVSVFKDTKHLFRGQPRNSNEDSSVDLLNVMDPFDANCCPFQ</sequence>
<evidence type="ECO:0000256" key="6">
    <source>
        <dbReference type="SAM" id="MobiDB-lite"/>
    </source>
</evidence>
<proteinExistence type="predicted"/>
<dbReference type="GO" id="GO:0008270">
    <property type="term" value="F:zinc ion binding"/>
    <property type="evidence" value="ECO:0007669"/>
    <property type="project" value="UniProtKB-KW"/>
</dbReference>
<comment type="caution">
    <text evidence="8">The sequence shown here is derived from an EMBL/GenBank/DDBJ whole genome shotgun (WGS) entry which is preliminary data.</text>
</comment>
<keyword evidence="1" id="KW-0479">Metal-binding</keyword>
<feature type="compositionally biased region" description="Basic residues" evidence="6">
    <location>
        <begin position="472"/>
        <end position="497"/>
    </location>
</feature>
<keyword evidence="3 5" id="KW-0863">Zinc-finger</keyword>
<evidence type="ECO:0000256" key="3">
    <source>
        <dbReference type="ARBA" id="ARBA00022771"/>
    </source>
</evidence>
<keyword evidence="4" id="KW-0862">Zinc</keyword>
<evidence type="ECO:0000313" key="9">
    <source>
        <dbReference type="Proteomes" id="UP000308267"/>
    </source>
</evidence>
<feature type="region of interest" description="Disordered" evidence="6">
    <location>
        <begin position="453"/>
        <end position="519"/>
    </location>
</feature>
<feature type="region of interest" description="Disordered" evidence="6">
    <location>
        <begin position="581"/>
        <end position="619"/>
    </location>
</feature>
<feature type="compositionally biased region" description="Basic and acidic residues" evidence="6">
    <location>
        <begin position="509"/>
        <end position="519"/>
    </location>
</feature>
<dbReference type="InterPro" id="IPR026319">
    <property type="entry name" value="ZC2HC1A/B-like"/>
</dbReference>
<dbReference type="OrthoDB" id="6253650at2759"/>
<dbReference type="Proteomes" id="UP000308267">
    <property type="component" value="Unassembled WGS sequence"/>
</dbReference>
<evidence type="ECO:0000256" key="2">
    <source>
        <dbReference type="ARBA" id="ARBA00022737"/>
    </source>
</evidence>
<evidence type="ECO:0000259" key="7">
    <source>
        <dbReference type="PROSITE" id="PS52027"/>
    </source>
</evidence>
<accession>A0A4S2JQT4</accession>
<dbReference type="PROSITE" id="PS52027">
    <property type="entry name" value="ZF_C2HC_C3H"/>
    <property type="match status" value="1"/>
</dbReference>
<evidence type="ECO:0000256" key="4">
    <source>
        <dbReference type="ARBA" id="ARBA00022833"/>
    </source>
</evidence>
<keyword evidence="9" id="KW-1185">Reference proteome</keyword>
<dbReference type="PANTHER" id="PTHR13555">
    <property type="entry name" value="C2H2 ZINC FINGER CGI-62-RELATED"/>
    <property type="match status" value="1"/>
</dbReference>
<name>A0A4S2JQT4_OPIFE</name>
<reference evidence="8 9" key="1">
    <citation type="journal article" date="2019" name="BMC Genomics">
        <title>New insights from Opisthorchis felineus genome: update on genomics of the epidemiologically important liver flukes.</title>
        <authorList>
            <person name="Ershov N.I."/>
            <person name="Mordvinov V.A."/>
            <person name="Prokhortchouk E.B."/>
            <person name="Pakharukova M.Y."/>
            <person name="Gunbin K.V."/>
            <person name="Ustyantsev K."/>
            <person name="Genaev M.A."/>
            <person name="Blinov A.G."/>
            <person name="Mazur A."/>
            <person name="Boulygina E."/>
            <person name="Tsygankova S."/>
            <person name="Khrameeva E."/>
            <person name="Chekanov N."/>
            <person name="Fan G."/>
            <person name="Xiao A."/>
            <person name="Zhang H."/>
            <person name="Xu X."/>
            <person name="Yang H."/>
            <person name="Solovyev V."/>
            <person name="Lee S.M."/>
            <person name="Liu X."/>
            <person name="Afonnikov D.A."/>
            <person name="Skryabin K.G."/>
        </authorList>
    </citation>
    <scope>NUCLEOTIDE SEQUENCE [LARGE SCALE GENOMIC DNA]</scope>
    <source>
        <strain evidence="8">AK-0245</strain>
        <tissue evidence="8">Whole organism</tissue>
    </source>
</reference>